<evidence type="ECO:0000256" key="1">
    <source>
        <dbReference type="ARBA" id="ARBA00008918"/>
    </source>
</evidence>
<keyword evidence="5" id="KW-1185">Reference proteome</keyword>
<evidence type="ECO:0000259" key="3">
    <source>
        <dbReference type="Pfam" id="PF03364"/>
    </source>
</evidence>
<dbReference type="SUPFAM" id="SSF55961">
    <property type="entry name" value="Bet v1-like"/>
    <property type="match status" value="1"/>
</dbReference>
<dbReference type="Proteomes" id="UP001158049">
    <property type="component" value="Unassembled WGS sequence"/>
</dbReference>
<comment type="caution">
    <text evidence="4">The sequence shown here is derived from an EMBL/GenBank/DDBJ whole genome shotgun (WGS) entry which is preliminary data.</text>
</comment>
<dbReference type="InterPro" id="IPR023393">
    <property type="entry name" value="START-like_dom_sf"/>
</dbReference>
<dbReference type="PANTHER" id="PTHR33824">
    <property type="entry name" value="POLYKETIDE CYCLASE/DEHYDRASE AND LIPID TRANSPORT SUPERFAMILY PROTEIN"/>
    <property type="match status" value="1"/>
</dbReference>
<gene>
    <name evidence="4" type="ORF">SAMN06295970_102380</name>
</gene>
<evidence type="ECO:0000313" key="4">
    <source>
        <dbReference type="EMBL" id="SMP50065.1"/>
    </source>
</evidence>
<feature type="domain" description="Coenzyme Q-binding protein COQ10 START" evidence="3">
    <location>
        <begin position="10"/>
        <end position="107"/>
    </location>
</feature>
<dbReference type="EMBL" id="FXUL01000002">
    <property type="protein sequence ID" value="SMP50065.1"/>
    <property type="molecule type" value="Genomic_DNA"/>
</dbReference>
<evidence type="ECO:0000256" key="2">
    <source>
        <dbReference type="SAM" id="MobiDB-lite"/>
    </source>
</evidence>
<dbReference type="RefSeq" id="WP_283441176.1">
    <property type="nucleotide sequence ID" value="NZ_FXUL01000002.1"/>
</dbReference>
<proteinExistence type="inferred from homology"/>
<dbReference type="InterPro" id="IPR005031">
    <property type="entry name" value="COQ10_START"/>
</dbReference>
<comment type="similarity">
    <text evidence="1">Belongs to the ribosome association toxin RatA family.</text>
</comment>
<dbReference type="PANTHER" id="PTHR33824:SF7">
    <property type="entry name" value="POLYKETIDE CYCLASE_DEHYDRASE AND LIPID TRANSPORT SUPERFAMILY PROTEIN"/>
    <property type="match status" value="1"/>
</dbReference>
<sequence>MARIQQSVDIKVPPQVAYSQLIRFEDYPRFMDEVESAEQVDDTHVRWTTRIGEHTHDWQSEVVDRKPDQLIEWRNVEGPVSTGRFEVQAQGADNVRVSFTIDSEATTAGDAADALSRQVEANLQRLKQMLEGAGAAAGGGAQPQPSEPARQSSEGYGDVGTSDKAAPTN</sequence>
<feature type="region of interest" description="Disordered" evidence="2">
    <location>
        <begin position="133"/>
        <end position="169"/>
    </location>
</feature>
<reference evidence="4 5" key="1">
    <citation type="submission" date="2017-05" db="EMBL/GenBank/DDBJ databases">
        <authorList>
            <person name="Varghese N."/>
            <person name="Submissions S."/>
        </authorList>
    </citation>
    <scope>NUCLEOTIDE SEQUENCE [LARGE SCALE GENOMIC DNA]</scope>
    <source>
        <strain evidence="4 5">DSM 26001</strain>
    </source>
</reference>
<name>A0ABY1PYC4_9BURK</name>
<dbReference type="Gene3D" id="3.30.530.20">
    <property type="match status" value="1"/>
</dbReference>
<dbReference type="InterPro" id="IPR047137">
    <property type="entry name" value="ORF3"/>
</dbReference>
<organism evidence="4 5">
    <name type="scientific">Noviherbaspirillum suwonense</name>
    <dbReference type="NCBI Taxonomy" id="1224511"/>
    <lineage>
        <taxon>Bacteria</taxon>
        <taxon>Pseudomonadati</taxon>
        <taxon>Pseudomonadota</taxon>
        <taxon>Betaproteobacteria</taxon>
        <taxon>Burkholderiales</taxon>
        <taxon>Oxalobacteraceae</taxon>
        <taxon>Noviherbaspirillum</taxon>
    </lineage>
</organism>
<accession>A0ABY1PYC4</accession>
<protein>
    <submittedName>
        <fullName evidence="4">Polyketide cyclase / dehydrase and lipid transport</fullName>
    </submittedName>
</protein>
<dbReference type="Pfam" id="PF03364">
    <property type="entry name" value="Polyketide_cyc"/>
    <property type="match status" value="1"/>
</dbReference>
<evidence type="ECO:0000313" key="5">
    <source>
        <dbReference type="Proteomes" id="UP001158049"/>
    </source>
</evidence>